<evidence type="ECO:0000256" key="5">
    <source>
        <dbReference type="ARBA" id="ARBA00022989"/>
    </source>
</evidence>
<feature type="transmembrane region" description="Helical" evidence="7">
    <location>
        <begin position="492"/>
        <end position="511"/>
    </location>
</feature>
<dbReference type="PANTHER" id="PTHR30509:SF9">
    <property type="entry name" value="MULTIDRUG RESISTANCE PROTEIN MDTO"/>
    <property type="match status" value="1"/>
</dbReference>
<keyword evidence="4 7" id="KW-0812">Transmembrane</keyword>
<proteinExistence type="predicted"/>
<dbReference type="RefSeq" id="WP_198057390.1">
    <property type="nucleotide sequence ID" value="NZ_JAEDAF010000005.1"/>
</dbReference>
<keyword evidence="3" id="KW-1003">Cell membrane</keyword>
<keyword evidence="2" id="KW-0813">Transport</keyword>
<dbReference type="Proteomes" id="UP000651738">
    <property type="component" value="Unassembled WGS sequence"/>
</dbReference>
<reference evidence="8 9" key="1">
    <citation type="submission" date="2020-12" db="EMBL/GenBank/DDBJ databases">
        <title>Draft genome sequence of Halomonas pacifica strain CARE-V15.</title>
        <authorList>
            <person name="Vignesh N."/>
            <person name="Thabitha A."/>
            <person name="Saravanan R."/>
            <person name="Manigandan V."/>
        </authorList>
    </citation>
    <scope>NUCLEOTIDE SEQUENCE [LARGE SCALE GENOMIC DNA]</scope>
    <source>
        <strain evidence="8 9">CARE-V15</strain>
    </source>
</reference>
<sequence>MSIWRQAYLAPPASALRFAIKATLAMLLALYVALWLDLERPYWALISAAFLQLRPLSGMVIEKGLSQLAGTLAGCLAGTLIMAAFVQVPPAALGTLTLWIMLCTYVSSLQHGNAAYGCIMASVTAMLIVVIAAATPQALFGVAVERLTELSLGALCATLVSALLWPVRVRDHLIAQADTALTQAFTHAAQRLGDAAPGSRQASLTAALAPLAQLEADSRAARYEDPEGAGRIRASHLLGHRTLRLMATLHALQQLLEDGRVPAQAAGRRLIDEAAALFSAYGDEAATRARLQALRHRVLAALEAVAAADSDTPGDLAHQRLLIGLREALGHALVMLDARAAIAAPGRQRLHGTAPTRHRDRLSALLNALRAGGAFALLAWAWLATGWEGAMGAMMIATLLSALFAGFERPVTASLLYLKGLLAAIPSALLFGHVLLAPANGFPLLLTPLFLGLLGAAEPRLMGPCLAFVIGNIMLIMPGNAMSFAVDDFANRALGMLVGVSTVVMGFRLLPGLPTELRRRRLIRATVHDLRRLYRRPLHQAEARFSGAMVDRLLDLARHDDDLPEARRHLFALGLTGLDLGYAGLLLRRRLDGLEDPTVEAAKRRLFAALATAYAASADGRRDSRLTPASEALLNALAAHPRVSPREHRLLEGLLRRLDLALAAQAGRHPDADPAPLAAEAG</sequence>
<dbReference type="InterPro" id="IPR006726">
    <property type="entry name" value="PHBA_efflux_AaeB/fusaric-R"/>
</dbReference>
<feature type="transmembrane region" description="Helical" evidence="7">
    <location>
        <begin position="114"/>
        <end position="135"/>
    </location>
</feature>
<organism evidence="8 9">
    <name type="scientific">Bisbaumannia pacifica</name>
    <dbReference type="NCBI Taxonomy" id="77098"/>
    <lineage>
        <taxon>Bacteria</taxon>
        <taxon>Pseudomonadati</taxon>
        <taxon>Pseudomonadota</taxon>
        <taxon>Gammaproteobacteria</taxon>
        <taxon>Oceanospirillales</taxon>
        <taxon>Halomonadaceae</taxon>
        <taxon>Bisbaumannia</taxon>
    </lineage>
</organism>
<evidence type="ECO:0000256" key="6">
    <source>
        <dbReference type="ARBA" id="ARBA00023136"/>
    </source>
</evidence>
<evidence type="ECO:0000256" key="7">
    <source>
        <dbReference type="SAM" id="Phobius"/>
    </source>
</evidence>
<feature type="transmembrane region" description="Helical" evidence="7">
    <location>
        <begin position="364"/>
        <end position="383"/>
    </location>
</feature>
<dbReference type="Pfam" id="PF04632">
    <property type="entry name" value="FUSC"/>
    <property type="match status" value="1"/>
</dbReference>
<evidence type="ECO:0000256" key="4">
    <source>
        <dbReference type="ARBA" id="ARBA00022692"/>
    </source>
</evidence>
<feature type="transmembrane region" description="Helical" evidence="7">
    <location>
        <begin position="389"/>
        <end position="407"/>
    </location>
</feature>
<evidence type="ECO:0000256" key="1">
    <source>
        <dbReference type="ARBA" id="ARBA00004651"/>
    </source>
</evidence>
<dbReference type="AlphaFoldDB" id="A0ABD4KZG6"/>
<name>A0ABD4KZG6_9GAMM</name>
<accession>A0ABD4KZG6</accession>
<dbReference type="PANTHER" id="PTHR30509">
    <property type="entry name" value="P-HYDROXYBENZOIC ACID EFFLUX PUMP SUBUNIT-RELATED"/>
    <property type="match status" value="1"/>
</dbReference>
<feature type="transmembrane region" description="Helical" evidence="7">
    <location>
        <begin position="416"/>
        <end position="436"/>
    </location>
</feature>
<keyword evidence="6 7" id="KW-0472">Membrane</keyword>
<evidence type="ECO:0000256" key="3">
    <source>
        <dbReference type="ARBA" id="ARBA00022475"/>
    </source>
</evidence>
<dbReference type="GO" id="GO:0005886">
    <property type="term" value="C:plasma membrane"/>
    <property type="evidence" value="ECO:0007669"/>
    <property type="project" value="UniProtKB-SubCell"/>
</dbReference>
<comment type="caution">
    <text evidence="8">The sequence shown here is derived from an EMBL/GenBank/DDBJ whole genome shotgun (WGS) entry which is preliminary data.</text>
</comment>
<keyword evidence="5 7" id="KW-1133">Transmembrane helix</keyword>
<comment type="subcellular location">
    <subcellularLocation>
        <location evidence="1">Cell membrane</location>
        <topology evidence="1">Multi-pass membrane protein</topology>
    </subcellularLocation>
</comment>
<gene>
    <name evidence="8" type="ORF">I7V36_06920</name>
</gene>
<evidence type="ECO:0000313" key="9">
    <source>
        <dbReference type="Proteomes" id="UP000651738"/>
    </source>
</evidence>
<feature type="transmembrane region" description="Helical" evidence="7">
    <location>
        <begin position="465"/>
        <end position="486"/>
    </location>
</feature>
<protein>
    <submittedName>
        <fullName evidence="8">FUSC family protein</fullName>
    </submittedName>
</protein>
<evidence type="ECO:0000313" key="8">
    <source>
        <dbReference type="EMBL" id="MBH8579825.1"/>
    </source>
</evidence>
<feature type="transmembrane region" description="Helical" evidence="7">
    <location>
        <begin position="18"/>
        <end position="36"/>
    </location>
</feature>
<evidence type="ECO:0000256" key="2">
    <source>
        <dbReference type="ARBA" id="ARBA00022448"/>
    </source>
</evidence>
<dbReference type="EMBL" id="JAEDAF010000005">
    <property type="protein sequence ID" value="MBH8579825.1"/>
    <property type="molecule type" value="Genomic_DNA"/>
</dbReference>
<feature type="transmembrane region" description="Helical" evidence="7">
    <location>
        <begin position="147"/>
        <end position="167"/>
    </location>
</feature>